<dbReference type="HOGENOM" id="CLU_000288_57_33_1"/>
<evidence type="ECO:0000256" key="3">
    <source>
        <dbReference type="PROSITE-ProRule" id="PRU00221"/>
    </source>
</evidence>
<evidence type="ECO:0000313" key="5">
    <source>
        <dbReference type="Proteomes" id="UP000053647"/>
    </source>
</evidence>
<dbReference type="PANTHER" id="PTHR44129">
    <property type="entry name" value="WD REPEAT-CONTAINING PROTEIN POP1"/>
    <property type="match status" value="1"/>
</dbReference>
<keyword evidence="1 3" id="KW-0853">WD repeat</keyword>
<gene>
    <name evidence="4" type="ORF">PAXINDRAFT_170202</name>
</gene>
<dbReference type="PROSITE" id="PS50294">
    <property type="entry name" value="WD_REPEATS_REGION"/>
    <property type="match status" value="5"/>
</dbReference>
<dbReference type="SUPFAM" id="SSF50978">
    <property type="entry name" value="WD40 repeat-like"/>
    <property type="match status" value="1"/>
</dbReference>
<dbReference type="EMBL" id="KN819349">
    <property type="protein sequence ID" value="KIJ13696.1"/>
    <property type="molecule type" value="Genomic_DNA"/>
</dbReference>
<reference evidence="5" key="2">
    <citation type="submission" date="2015-01" db="EMBL/GenBank/DDBJ databases">
        <title>Evolutionary Origins and Diversification of the Mycorrhizal Mutualists.</title>
        <authorList>
            <consortium name="DOE Joint Genome Institute"/>
            <consortium name="Mycorrhizal Genomics Consortium"/>
            <person name="Kohler A."/>
            <person name="Kuo A."/>
            <person name="Nagy L.G."/>
            <person name="Floudas D."/>
            <person name="Copeland A."/>
            <person name="Barry K.W."/>
            <person name="Cichocki N."/>
            <person name="Veneault-Fourrey C."/>
            <person name="LaButti K."/>
            <person name="Lindquist E.A."/>
            <person name="Lipzen A."/>
            <person name="Lundell T."/>
            <person name="Morin E."/>
            <person name="Murat C."/>
            <person name="Riley R."/>
            <person name="Ohm R."/>
            <person name="Sun H."/>
            <person name="Tunlid A."/>
            <person name="Henrissat B."/>
            <person name="Grigoriev I.V."/>
            <person name="Hibbett D.S."/>
            <person name="Martin F."/>
        </authorList>
    </citation>
    <scope>NUCLEOTIDE SEQUENCE [LARGE SCALE GENOMIC DNA]</scope>
    <source>
        <strain evidence="5">ATCC 200175</strain>
    </source>
</reference>
<dbReference type="OrthoDB" id="3203311at2759"/>
<dbReference type="Pfam" id="PF00400">
    <property type="entry name" value="WD40"/>
    <property type="match status" value="6"/>
</dbReference>
<dbReference type="InterPro" id="IPR050349">
    <property type="entry name" value="WD_LIS1/nudF_dynein_reg"/>
</dbReference>
<sequence length="270" mass="29638">MEHDGWVEALAVTRDGKRILSGGMDEVLRVWDVETHQPIAKWGGHDTTIRCTVVSPDNRLVASGNSEGRIVITEMKEDEQTKQHASGIKAARHSGCVNSVCFSSDGTKLASGHDDTMIRVFDVENGDLILGPIKGHRRKVNSVVWSLDGSWLFTASADQTIRVWDAETGEPIGEPWTGHTDFVASLSLSPDGTKLASGSHDKTVRFWGTESGEPIGEPLQHEEDVWAVTFSPSGEFMACGGADQKVSIWRVPWWDDSKETHKSFLDLPAM</sequence>
<protein>
    <recommendedName>
        <fullName evidence="6">WD40 repeat-like protein</fullName>
    </recommendedName>
</protein>
<dbReference type="Proteomes" id="UP000053647">
    <property type="component" value="Unassembled WGS sequence"/>
</dbReference>
<dbReference type="InterPro" id="IPR036322">
    <property type="entry name" value="WD40_repeat_dom_sf"/>
</dbReference>
<dbReference type="PROSITE" id="PS00678">
    <property type="entry name" value="WD_REPEATS_1"/>
    <property type="match status" value="2"/>
</dbReference>
<feature type="repeat" description="WD" evidence="3">
    <location>
        <begin position="176"/>
        <end position="217"/>
    </location>
</feature>
<organism evidence="4 5">
    <name type="scientific">Paxillus involutus ATCC 200175</name>
    <dbReference type="NCBI Taxonomy" id="664439"/>
    <lineage>
        <taxon>Eukaryota</taxon>
        <taxon>Fungi</taxon>
        <taxon>Dikarya</taxon>
        <taxon>Basidiomycota</taxon>
        <taxon>Agaricomycotina</taxon>
        <taxon>Agaricomycetes</taxon>
        <taxon>Agaricomycetidae</taxon>
        <taxon>Boletales</taxon>
        <taxon>Paxilineae</taxon>
        <taxon>Paxillaceae</taxon>
        <taxon>Paxillus</taxon>
    </lineage>
</organism>
<dbReference type="AlphaFoldDB" id="A0A0C9U341"/>
<feature type="repeat" description="WD" evidence="3">
    <location>
        <begin position="218"/>
        <end position="251"/>
    </location>
</feature>
<name>A0A0C9U341_PAXIN</name>
<proteinExistence type="predicted"/>
<dbReference type="InterPro" id="IPR015943">
    <property type="entry name" value="WD40/YVTN_repeat-like_dom_sf"/>
</dbReference>
<feature type="repeat" description="WD" evidence="3">
    <location>
        <begin position="133"/>
        <end position="174"/>
    </location>
</feature>
<feature type="non-terminal residue" evidence="4">
    <location>
        <position position="1"/>
    </location>
</feature>
<dbReference type="PRINTS" id="PR00320">
    <property type="entry name" value="GPROTEINBRPT"/>
</dbReference>
<dbReference type="Gene3D" id="2.130.10.10">
    <property type="entry name" value="YVTN repeat-like/Quinoprotein amine dehydrogenase"/>
    <property type="match status" value="3"/>
</dbReference>
<evidence type="ECO:0000313" key="4">
    <source>
        <dbReference type="EMBL" id="KIJ13696.1"/>
    </source>
</evidence>
<evidence type="ECO:0008006" key="6">
    <source>
        <dbReference type="Google" id="ProtNLM"/>
    </source>
</evidence>
<dbReference type="PROSITE" id="PS50082">
    <property type="entry name" value="WD_REPEATS_2"/>
    <property type="match status" value="5"/>
</dbReference>
<dbReference type="InterPro" id="IPR020472">
    <property type="entry name" value="WD40_PAC1"/>
</dbReference>
<accession>A0A0C9U341</accession>
<reference evidence="4 5" key="1">
    <citation type="submission" date="2014-06" db="EMBL/GenBank/DDBJ databases">
        <authorList>
            <consortium name="DOE Joint Genome Institute"/>
            <person name="Kuo A."/>
            <person name="Kohler A."/>
            <person name="Nagy L.G."/>
            <person name="Floudas D."/>
            <person name="Copeland A."/>
            <person name="Barry K.W."/>
            <person name="Cichocki N."/>
            <person name="Veneault-Fourrey C."/>
            <person name="LaButti K."/>
            <person name="Lindquist E.A."/>
            <person name="Lipzen A."/>
            <person name="Lundell T."/>
            <person name="Morin E."/>
            <person name="Murat C."/>
            <person name="Sun H."/>
            <person name="Tunlid A."/>
            <person name="Henrissat B."/>
            <person name="Grigoriev I.V."/>
            <person name="Hibbett D.S."/>
            <person name="Martin F."/>
            <person name="Nordberg H.P."/>
            <person name="Cantor M.N."/>
            <person name="Hua S.X."/>
        </authorList>
    </citation>
    <scope>NUCLEOTIDE SEQUENCE [LARGE SCALE GENOMIC DNA]</scope>
    <source>
        <strain evidence="4 5">ATCC 200175</strain>
    </source>
</reference>
<feature type="repeat" description="WD" evidence="3">
    <location>
        <begin position="1"/>
        <end position="41"/>
    </location>
</feature>
<dbReference type="SMART" id="SM00320">
    <property type="entry name" value="WD40"/>
    <property type="match status" value="6"/>
</dbReference>
<dbReference type="InterPro" id="IPR001680">
    <property type="entry name" value="WD40_rpt"/>
</dbReference>
<keyword evidence="5" id="KW-1185">Reference proteome</keyword>
<evidence type="ECO:0000256" key="1">
    <source>
        <dbReference type="ARBA" id="ARBA00022574"/>
    </source>
</evidence>
<evidence type="ECO:0000256" key="2">
    <source>
        <dbReference type="ARBA" id="ARBA00022737"/>
    </source>
</evidence>
<keyword evidence="2" id="KW-0677">Repeat</keyword>
<feature type="repeat" description="WD" evidence="3">
    <location>
        <begin position="90"/>
        <end position="131"/>
    </location>
</feature>
<dbReference type="CDD" id="cd00200">
    <property type="entry name" value="WD40"/>
    <property type="match status" value="1"/>
</dbReference>
<dbReference type="InterPro" id="IPR019775">
    <property type="entry name" value="WD40_repeat_CS"/>
</dbReference>